<feature type="compositionally biased region" description="Low complexity" evidence="1">
    <location>
        <begin position="61"/>
        <end position="70"/>
    </location>
</feature>
<dbReference type="HOGENOM" id="CLU_1905096_0_0_5"/>
<dbReference type="Proteomes" id="UP000008809">
    <property type="component" value="Chromosome"/>
</dbReference>
<feature type="region of interest" description="Disordered" evidence="1">
    <location>
        <begin position="1"/>
        <end position="76"/>
    </location>
</feature>
<evidence type="ECO:0000313" key="2">
    <source>
        <dbReference type="EMBL" id="ABD06043.1"/>
    </source>
</evidence>
<evidence type="ECO:0000313" key="3">
    <source>
        <dbReference type="Proteomes" id="UP000008809"/>
    </source>
</evidence>
<dbReference type="AlphaFoldDB" id="Q2J0G7"/>
<proteinExistence type="predicted"/>
<evidence type="ECO:0000256" key="1">
    <source>
        <dbReference type="SAM" id="MobiDB-lite"/>
    </source>
</evidence>
<organism evidence="2 3">
    <name type="scientific">Rhodopseudomonas palustris (strain HaA2)</name>
    <dbReference type="NCBI Taxonomy" id="316058"/>
    <lineage>
        <taxon>Bacteria</taxon>
        <taxon>Pseudomonadati</taxon>
        <taxon>Pseudomonadota</taxon>
        <taxon>Alphaproteobacteria</taxon>
        <taxon>Hyphomicrobiales</taxon>
        <taxon>Nitrobacteraceae</taxon>
        <taxon>Rhodopseudomonas</taxon>
    </lineage>
</organism>
<accession>Q2J0G7</accession>
<protein>
    <submittedName>
        <fullName evidence="2">Uncharacterized protein</fullName>
    </submittedName>
</protein>
<name>Q2J0G7_RHOP2</name>
<dbReference type="STRING" id="316058.RPB_1333"/>
<feature type="compositionally biased region" description="Basic and acidic residues" evidence="1">
    <location>
        <begin position="24"/>
        <end position="36"/>
    </location>
</feature>
<gene>
    <name evidence="2" type="ordered locus">RPB_1333</name>
</gene>
<keyword evidence="3" id="KW-1185">Reference proteome</keyword>
<feature type="compositionally biased region" description="Basic residues" evidence="1">
    <location>
        <begin position="37"/>
        <end position="51"/>
    </location>
</feature>
<dbReference type="KEGG" id="rpb:RPB_1333"/>
<reference evidence="2 3" key="1">
    <citation type="submission" date="2006-01" db="EMBL/GenBank/DDBJ databases">
        <title>Complete sequence of Rhodopseudomonas palustris HaA2.</title>
        <authorList>
            <consortium name="US DOE Joint Genome Institute"/>
            <person name="Copeland A."/>
            <person name="Lucas S."/>
            <person name="Lapidus A."/>
            <person name="Barry K."/>
            <person name="Detter J.C."/>
            <person name="Glavina T."/>
            <person name="Hammon N."/>
            <person name="Israni S."/>
            <person name="Pitluck S."/>
            <person name="Chain P."/>
            <person name="Malfatti S."/>
            <person name="Shin M."/>
            <person name="Vergez L."/>
            <person name="Schmutz J."/>
            <person name="Larimer F."/>
            <person name="Land M."/>
            <person name="Hauser L."/>
            <person name="Pelletier D.A."/>
            <person name="Kyrpides N."/>
            <person name="Anderson I."/>
            <person name="Oda Y."/>
            <person name="Harwood C.S."/>
            <person name="Richardson P."/>
        </authorList>
    </citation>
    <scope>NUCLEOTIDE SEQUENCE [LARGE SCALE GENOMIC DNA]</scope>
    <source>
        <strain evidence="2 3">HaA2</strain>
    </source>
</reference>
<sequence>MRCGKLTTARPCVPRATQAAPGRSADDRRRDSGDAHRVRRTRTTRPRRRWRAAGTHRESDSSSSRRSLSPHGHRHGRIRAIWNFSSSTIRDPSIPIHESPCAAATSPIHEETVTIAITEISRRVTATSSRRPT</sequence>
<dbReference type="EMBL" id="CP000250">
    <property type="protein sequence ID" value="ABD06043.1"/>
    <property type="molecule type" value="Genomic_DNA"/>
</dbReference>